<proteinExistence type="inferred from homology"/>
<dbReference type="CDD" id="cd01167">
    <property type="entry name" value="bac_FRK"/>
    <property type="match status" value="1"/>
</dbReference>
<accession>A0A9D1AJI7</accession>
<dbReference type="InterPro" id="IPR002139">
    <property type="entry name" value="Ribo/fructo_kinase"/>
</dbReference>
<dbReference type="AlphaFoldDB" id="A0A9D1AJI7"/>
<evidence type="ECO:0000313" key="6">
    <source>
        <dbReference type="Proteomes" id="UP000886749"/>
    </source>
</evidence>
<reference evidence="5" key="2">
    <citation type="journal article" date="2021" name="PeerJ">
        <title>Extensive microbial diversity within the chicken gut microbiome revealed by metagenomics and culture.</title>
        <authorList>
            <person name="Gilroy R."/>
            <person name="Ravi A."/>
            <person name="Getino M."/>
            <person name="Pursley I."/>
            <person name="Horton D.L."/>
            <person name="Alikhan N.F."/>
            <person name="Baker D."/>
            <person name="Gharbi K."/>
            <person name="Hall N."/>
            <person name="Watson M."/>
            <person name="Adriaenssens E.M."/>
            <person name="Foster-Nyarko E."/>
            <person name="Jarju S."/>
            <person name="Secka A."/>
            <person name="Antonio M."/>
            <person name="Oren A."/>
            <person name="Chaudhuri R.R."/>
            <person name="La Ragione R."/>
            <person name="Hildebrand F."/>
            <person name="Pallen M.J."/>
        </authorList>
    </citation>
    <scope>NUCLEOTIDE SEQUENCE</scope>
    <source>
        <strain evidence="5">CHK184-25365</strain>
    </source>
</reference>
<dbReference type="Gene3D" id="3.40.1190.20">
    <property type="match status" value="1"/>
</dbReference>
<dbReference type="PANTHER" id="PTHR43085:SF54">
    <property type="entry name" value="PUTATIVE-RELATED"/>
    <property type="match status" value="1"/>
</dbReference>
<organism evidence="5 6">
    <name type="scientific">Candidatus Egerieicola pullicola</name>
    <dbReference type="NCBI Taxonomy" id="2840775"/>
    <lineage>
        <taxon>Bacteria</taxon>
        <taxon>Bacillati</taxon>
        <taxon>Bacillota</taxon>
        <taxon>Clostridia</taxon>
        <taxon>Eubacteriales</taxon>
        <taxon>Oscillospiraceae</taxon>
        <taxon>Oscillospiraceae incertae sedis</taxon>
        <taxon>Candidatus Egerieicola</taxon>
    </lineage>
</organism>
<dbReference type="Pfam" id="PF00294">
    <property type="entry name" value="PfkB"/>
    <property type="match status" value="1"/>
</dbReference>
<evidence type="ECO:0000256" key="1">
    <source>
        <dbReference type="ARBA" id="ARBA00010688"/>
    </source>
</evidence>
<reference evidence="5" key="1">
    <citation type="submission" date="2020-10" db="EMBL/GenBank/DDBJ databases">
        <authorList>
            <person name="Gilroy R."/>
        </authorList>
    </citation>
    <scope>NUCLEOTIDE SEQUENCE</scope>
    <source>
        <strain evidence="5">CHK184-25365</strain>
    </source>
</reference>
<keyword evidence="3 5" id="KW-0418">Kinase</keyword>
<dbReference type="InterPro" id="IPR011611">
    <property type="entry name" value="PfkB_dom"/>
</dbReference>
<comment type="similarity">
    <text evidence="1">Belongs to the carbohydrate kinase PfkB family.</text>
</comment>
<dbReference type="PANTHER" id="PTHR43085">
    <property type="entry name" value="HEXOKINASE FAMILY MEMBER"/>
    <property type="match status" value="1"/>
</dbReference>
<sequence length="319" mass="34251">MGQVLAAIGEALIDFIPAEKGCAFDEVTSFRPAVGGAPANVCGAYAKLGGKTRLMTQLGKDPFGDKIVKEMQGFGIDTTYVARTSKANTALAFVSLAKDGNRTFSFYRNPSADMLYTPEQLEEGCFEDLFALHFCSVSLGDFPMKEAHRTAIAKAREKGAIISFDPNLRFPLWPDRQALKDTVLEFLPLADVLKVSDEEIAFLTGETDIQAALPKLFVGQVKLILFTCGKEGACAYTKQASGYSPCEDVPVADTTGAGDGFMGSFLWKLHQAGVDAAGLAGLTQAQLNEMADFSNRFCTISVQSKGAIASYPTLEQMGE</sequence>
<comment type="caution">
    <text evidence="5">The sequence shown here is derived from an EMBL/GenBank/DDBJ whole genome shotgun (WGS) entry which is preliminary data.</text>
</comment>
<dbReference type="SUPFAM" id="SSF53613">
    <property type="entry name" value="Ribokinase-like"/>
    <property type="match status" value="1"/>
</dbReference>
<name>A0A9D1AJI7_9FIRM</name>
<dbReference type="InterPro" id="IPR050306">
    <property type="entry name" value="PfkB_Carbo_kinase"/>
</dbReference>
<evidence type="ECO:0000313" key="5">
    <source>
        <dbReference type="EMBL" id="HIR40299.1"/>
    </source>
</evidence>
<gene>
    <name evidence="5" type="ORF">IAB36_00510</name>
</gene>
<dbReference type="GO" id="GO:0016301">
    <property type="term" value="F:kinase activity"/>
    <property type="evidence" value="ECO:0007669"/>
    <property type="project" value="UniProtKB-KW"/>
</dbReference>
<dbReference type="EMBL" id="DVGY01000013">
    <property type="protein sequence ID" value="HIR40299.1"/>
    <property type="molecule type" value="Genomic_DNA"/>
</dbReference>
<evidence type="ECO:0000259" key="4">
    <source>
        <dbReference type="Pfam" id="PF00294"/>
    </source>
</evidence>
<keyword evidence="2" id="KW-0808">Transferase</keyword>
<evidence type="ECO:0000256" key="3">
    <source>
        <dbReference type="ARBA" id="ARBA00022777"/>
    </source>
</evidence>
<protein>
    <submittedName>
        <fullName evidence="5">Carbohydrate kinase</fullName>
    </submittedName>
</protein>
<dbReference type="PRINTS" id="PR00990">
    <property type="entry name" value="RIBOKINASE"/>
</dbReference>
<dbReference type="InterPro" id="IPR029056">
    <property type="entry name" value="Ribokinase-like"/>
</dbReference>
<dbReference type="Proteomes" id="UP000886749">
    <property type="component" value="Unassembled WGS sequence"/>
</dbReference>
<feature type="domain" description="Carbohydrate kinase PfkB" evidence="4">
    <location>
        <begin position="5"/>
        <end position="313"/>
    </location>
</feature>
<evidence type="ECO:0000256" key="2">
    <source>
        <dbReference type="ARBA" id="ARBA00022679"/>
    </source>
</evidence>